<dbReference type="AlphaFoldDB" id="A0ABD2J4X5"/>
<keyword evidence="1" id="KW-0472">Membrane</keyword>
<proteinExistence type="predicted"/>
<comment type="caution">
    <text evidence="2">The sequence shown here is derived from an EMBL/GenBank/DDBJ whole genome shotgun (WGS) entry which is preliminary data.</text>
</comment>
<sequence length="104" mass="11579">MAPTFFVPTLVWMRLTTVIVREHFTVFASKPAEIGKKKHMQKAQVQVVEVTAEPRTPLIIKIEPMDIANAGTKMTTLNNLSQLLIGGTIMIFAPFAHHVVLLVN</sequence>
<gene>
    <name evidence="2" type="ORF">niasHS_009186</name>
</gene>
<organism evidence="2 3">
    <name type="scientific">Heterodera schachtii</name>
    <name type="common">Sugarbeet cyst nematode worm</name>
    <name type="synonym">Tylenchus schachtii</name>
    <dbReference type="NCBI Taxonomy" id="97005"/>
    <lineage>
        <taxon>Eukaryota</taxon>
        <taxon>Metazoa</taxon>
        <taxon>Ecdysozoa</taxon>
        <taxon>Nematoda</taxon>
        <taxon>Chromadorea</taxon>
        <taxon>Rhabditida</taxon>
        <taxon>Tylenchina</taxon>
        <taxon>Tylenchomorpha</taxon>
        <taxon>Tylenchoidea</taxon>
        <taxon>Heteroderidae</taxon>
        <taxon>Heteroderinae</taxon>
        <taxon>Heterodera</taxon>
    </lineage>
</organism>
<name>A0ABD2J4X5_HETSC</name>
<reference evidence="2 3" key="1">
    <citation type="submission" date="2024-10" db="EMBL/GenBank/DDBJ databases">
        <authorList>
            <person name="Kim D."/>
        </authorList>
    </citation>
    <scope>NUCLEOTIDE SEQUENCE [LARGE SCALE GENOMIC DNA]</scope>
    <source>
        <strain evidence="2">Taebaek</strain>
    </source>
</reference>
<accession>A0ABD2J4X5</accession>
<keyword evidence="1" id="KW-1133">Transmembrane helix</keyword>
<dbReference type="EMBL" id="JBICCN010000243">
    <property type="protein sequence ID" value="KAL3084053.1"/>
    <property type="molecule type" value="Genomic_DNA"/>
</dbReference>
<evidence type="ECO:0000313" key="2">
    <source>
        <dbReference type="EMBL" id="KAL3084053.1"/>
    </source>
</evidence>
<dbReference type="Proteomes" id="UP001620645">
    <property type="component" value="Unassembled WGS sequence"/>
</dbReference>
<keyword evidence="1" id="KW-0812">Transmembrane</keyword>
<evidence type="ECO:0000256" key="1">
    <source>
        <dbReference type="SAM" id="Phobius"/>
    </source>
</evidence>
<protein>
    <submittedName>
        <fullName evidence="2">Uncharacterized protein</fullName>
    </submittedName>
</protein>
<evidence type="ECO:0000313" key="3">
    <source>
        <dbReference type="Proteomes" id="UP001620645"/>
    </source>
</evidence>
<keyword evidence="3" id="KW-1185">Reference proteome</keyword>
<feature type="transmembrane region" description="Helical" evidence="1">
    <location>
        <begin position="83"/>
        <end position="103"/>
    </location>
</feature>